<reference evidence="29" key="2">
    <citation type="submission" date="2024-02" db="EMBL/GenBank/DDBJ databases">
        <authorList>
            <person name="Hu B."/>
        </authorList>
    </citation>
    <scope>NUCLEOTIDE SEQUENCE</scope>
    <source>
        <strain evidence="29">25C/Kenya/BAT6/2015</strain>
    </source>
</reference>
<evidence type="ECO:0000256" key="1">
    <source>
        <dbReference type="ARBA" id="ARBA00004192"/>
    </source>
</evidence>
<evidence type="ECO:0000313" key="29">
    <source>
        <dbReference type="EMBL" id="XBH24002.1"/>
    </source>
</evidence>
<keyword evidence="19" id="KW-0946">Virion</keyword>
<organism evidence="29">
    <name type="scientific">Rousettus bat picornavirus</name>
    <dbReference type="NCBI Taxonomy" id="3141905"/>
    <lineage>
        <taxon>Viruses</taxon>
        <taxon>Riboviria</taxon>
        <taxon>Orthornavirae</taxon>
        <taxon>Pisuviricota</taxon>
        <taxon>Pisoniviricetes</taxon>
        <taxon>Picornavirales</taxon>
    </lineage>
</organism>
<dbReference type="GO" id="GO:0003723">
    <property type="term" value="F:RNA binding"/>
    <property type="evidence" value="ECO:0007669"/>
    <property type="project" value="InterPro"/>
</dbReference>
<feature type="domain" description="Peptidase C3" evidence="28">
    <location>
        <begin position="1688"/>
        <end position="1865"/>
    </location>
</feature>
<dbReference type="InterPro" id="IPR033703">
    <property type="entry name" value="Rhv-like"/>
</dbReference>
<dbReference type="InterPro" id="IPR002527">
    <property type="entry name" value="Pico_P2B"/>
</dbReference>
<keyword evidence="7" id="KW-0597">Phosphoprotein</keyword>
<dbReference type="GO" id="GO:0006508">
    <property type="term" value="P:proteolysis"/>
    <property type="evidence" value="ECO:0007669"/>
    <property type="project" value="UniProtKB-KW"/>
</dbReference>
<evidence type="ECO:0000256" key="19">
    <source>
        <dbReference type="ARBA" id="ARBA00022844"/>
    </source>
</evidence>
<keyword evidence="18" id="KW-0067">ATP-binding</keyword>
<keyword evidence="13" id="KW-0519">Myristate</keyword>
<evidence type="ECO:0000256" key="18">
    <source>
        <dbReference type="ARBA" id="ARBA00022840"/>
    </source>
</evidence>
<dbReference type="InterPro" id="IPR043502">
    <property type="entry name" value="DNA/RNA_pol_sf"/>
</dbReference>
<evidence type="ECO:0000256" key="6">
    <source>
        <dbReference type="ARBA" id="ARBA00022520"/>
    </source>
</evidence>
<evidence type="ECO:0000256" key="7">
    <source>
        <dbReference type="ARBA" id="ARBA00022553"/>
    </source>
</evidence>
<evidence type="ECO:0000256" key="24">
    <source>
        <dbReference type="ARBA" id="ARBA00023288"/>
    </source>
</evidence>
<evidence type="ECO:0000256" key="15">
    <source>
        <dbReference type="ARBA" id="ARBA00022801"/>
    </source>
</evidence>
<dbReference type="Pfam" id="PF01552">
    <property type="entry name" value="Pico_P2B"/>
    <property type="match status" value="1"/>
</dbReference>
<evidence type="ECO:0000256" key="13">
    <source>
        <dbReference type="ARBA" id="ARBA00022707"/>
    </source>
</evidence>
<evidence type="ECO:0000256" key="9">
    <source>
        <dbReference type="ARBA" id="ARBA00022670"/>
    </source>
</evidence>
<dbReference type="Pfam" id="PF22663">
    <property type="entry name" value="Rhv_5"/>
    <property type="match status" value="1"/>
</dbReference>
<keyword evidence="5" id="KW-0696">RNA-directed RNA polymerase</keyword>
<dbReference type="InterPro" id="IPR043128">
    <property type="entry name" value="Rev_trsase/Diguanyl_cyclase"/>
</dbReference>
<dbReference type="SUPFAM" id="SSF52540">
    <property type="entry name" value="P-loop containing nucleoside triphosphate hydrolases"/>
    <property type="match status" value="1"/>
</dbReference>
<dbReference type="SUPFAM" id="SSF50494">
    <property type="entry name" value="Trypsin-like serine proteases"/>
    <property type="match status" value="2"/>
</dbReference>
<dbReference type="InterPro" id="IPR001676">
    <property type="entry name" value="Picornavirus_capsid"/>
</dbReference>
<keyword evidence="24" id="KW-0449">Lipoprotein</keyword>
<keyword evidence="15" id="KW-0378">Hydrolase</keyword>
<dbReference type="EMBL" id="PP711930">
    <property type="protein sequence ID" value="XBH24002.1"/>
    <property type="molecule type" value="Genomic_RNA"/>
</dbReference>
<evidence type="ECO:0000259" key="26">
    <source>
        <dbReference type="PROSITE" id="PS50507"/>
    </source>
</evidence>
<feature type="domain" description="RdRp catalytic" evidence="26">
    <location>
        <begin position="2097"/>
        <end position="2213"/>
    </location>
</feature>
<accession>A0AAU7E2M5</accession>
<proteinExistence type="predicted"/>
<dbReference type="InterPro" id="IPR059138">
    <property type="entry name" value="Pico_VP1"/>
</dbReference>
<dbReference type="InterPro" id="IPR036203">
    <property type="entry name" value="P3A_soluble_dom"/>
</dbReference>
<keyword evidence="14" id="KW-0547">Nucleotide-binding</keyword>
<dbReference type="GO" id="GO:0005198">
    <property type="term" value="F:structural molecule activity"/>
    <property type="evidence" value="ECO:0007669"/>
    <property type="project" value="InterPro"/>
</dbReference>
<dbReference type="GO" id="GO:0033644">
    <property type="term" value="C:host cell membrane"/>
    <property type="evidence" value="ECO:0007669"/>
    <property type="project" value="UniProtKB-SubCell"/>
</dbReference>
<dbReference type="PROSITE" id="PS51874">
    <property type="entry name" value="PCV_3C_PRO"/>
    <property type="match status" value="1"/>
</dbReference>
<dbReference type="Pfam" id="PF00548">
    <property type="entry name" value="Peptidase_C3"/>
    <property type="match status" value="1"/>
</dbReference>
<evidence type="ECO:0000256" key="3">
    <source>
        <dbReference type="ARBA" id="ARBA00004551"/>
    </source>
</evidence>
<dbReference type="GO" id="GO:0006351">
    <property type="term" value="P:DNA-templated transcription"/>
    <property type="evidence" value="ECO:0007669"/>
    <property type="project" value="InterPro"/>
</dbReference>
<dbReference type="GO" id="GO:0039694">
    <property type="term" value="P:viral RNA genome replication"/>
    <property type="evidence" value="ECO:0007669"/>
    <property type="project" value="InterPro"/>
</dbReference>
<keyword evidence="17" id="KW-0788">Thiol protease</keyword>
<dbReference type="InterPro" id="IPR043504">
    <property type="entry name" value="Peptidase_S1_PA_chymotrypsin"/>
</dbReference>
<evidence type="ECO:0000256" key="11">
    <source>
        <dbReference type="ARBA" id="ARBA00022695"/>
    </source>
</evidence>
<dbReference type="InterPro" id="IPR029053">
    <property type="entry name" value="Viral_coat"/>
</dbReference>
<keyword evidence="6" id="KW-0191">Covalent protein-RNA linkage</keyword>
<keyword evidence="8" id="KW-0167">Capsid protein</keyword>
<keyword evidence="22" id="KW-0472">Membrane</keyword>
<dbReference type="GO" id="GO:0003968">
    <property type="term" value="F:RNA-directed RNA polymerase activity"/>
    <property type="evidence" value="ECO:0007669"/>
    <property type="project" value="UniProtKB-KW"/>
</dbReference>
<evidence type="ECO:0000256" key="8">
    <source>
        <dbReference type="ARBA" id="ARBA00022561"/>
    </source>
</evidence>
<dbReference type="Gene3D" id="2.40.10.10">
    <property type="entry name" value="Trypsin-like serine proteases"/>
    <property type="match status" value="1"/>
</dbReference>
<dbReference type="Pfam" id="PF00910">
    <property type="entry name" value="RNA_helicase"/>
    <property type="match status" value="1"/>
</dbReference>
<dbReference type="InterPro" id="IPR007094">
    <property type="entry name" value="RNA-dir_pol_PSvirus"/>
</dbReference>
<dbReference type="InterPro" id="IPR009003">
    <property type="entry name" value="Peptidase_S1_PA"/>
</dbReference>
<dbReference type="Pfam" id="PF00073">
    <property type="entry name" value="Rhv"/>
    <property type="match status" value="2"/>
</dbReference>
<keyword evidence="16" id="KW-0347">Helicase</keyword>
<evidence type="ECO:0000256" key="22">
    <source>
        <dbReference type="ARBA" id="ARBA00023136"/>
    </source>
</evidence>
<dbReference type="InterPro" id="IPR044067">
    <property type="entry name" value="PCV_3C_PRO"/>
</dbReference>
<dbReference type="Gene3D" id="4.10.880.10">
    <property type="entry name" value="Poliovirus 3D polymerase Domain 1 (Nucleotidyltransferase)"/>
    <property type="match status" value="2"/>
</dbReference>
<keyword evidence="20" id="KW-1043">Host membrane</keyword>
<dbReference type="Gene3D" id="1.20.960.20">
    <property type="match status" value="1"/>
</dbReference>
<evidence type="ECO:0000259" key="27">
    <source>
        <dbReference type="PROSITE" id="PS51218"/>
    </source>
</evidence>
<reference evidence="29" key="1">
    <citation type="journal article" date="2024" name="Microbiome">
        <title>Substantial viral diversity in bats and rodents from East Africa: insights into evolution, recombination, and cocirculation.</title>
        <authorList>
            <person name="Wang D."/>
            <person name="Yang X."/>
            <person name="Ren Z."/>
            <person name="Hu B."/>
            <person name="Zhao H."/>
            <person name="Yang K."/>
            <person name="Shi P."/>
            <person name="Zhang Z."/>
            <person name="Feng Q."/>
            <person name="Nawenja C.V."/>
            <person name="Obanda V."/>
            <person name="Robert K."/>
            <person name="Nalikka B."/>
            <person name="Waruhiu C.N."/>
            <person name="Ochola G.O."/>
            <person name="Onyuok S.O."/>
            <person name="Ochieng H."/>
            <person name="Li B."/>
            <person name="Zhu Y."/>
            <person name="Si H."/>
            <person name="Yin J."/>
            <person name="Kristiansen K."/>
            <person name="Jin X."/>
            <person name="Xu X."/>
            <person name="Xiao M."/>
            <person name="Agwanda B."/>
            <person name="Ommeh S."/>
            <person name="Li J."/>
            <person name="Shi Z.L."/>
        </authorList>
    </citation>
    <scope>NUCLEOTIDE SEQUENCE</scope>
    <source>
        <strain evidence="29">25C/Kenya/BAT6/2015</strain>
    </source>
</reference>
<protein>
    <recommendedName>
        <fullName evidence="4">Genome polyprotein</fullName>
    </recommendedName>
</protein>
<evidence type="ECO:0000256" key="21">
    <source>
        <dbReference type="ARBA" id="ARBA00022953"/>
    </source>
</evidence>
<name>A0AAU7E2M5_9VIRU</name>
<dbReference type="SUPFAM" id="SSF89043">
    <property type="entry name" value="Soluble domain of poliovirus core protein 3a"/>
    <property type="match status" value="1"/>
</dbReference>
<feature type="domain" description="SF3 helicase" evidence="27">
    <location>
        <begin position="1334"/>
        <end position="1497"/>
    </location>
</feature>
<dbReference type="GO" id="GO:0019028">
    <property type="term" value="C:viral capsid"/>
    <property type="evidence" value="ECO:0007669"/>
    <property type="project" value="UniProtKB-KW"/>
</dbReference>
<evidence type="ECO:0000256" key="16">
    <source>
        <dbReference type="ARBA" id="ARBA00022806"/>
    </source>
</evidence>
<dbReference type="Gene3D" id="3.30.70.270">
    <property type="match status" value="1"/>
</dbReference>
<dbReference type="GO" id="GO:0003724">
    <property type="term" value="F:RNA helicase activity"/>
    <property type="evidence" value="ECO:0007669"/>
    <property type="project" value="InterPro"/>
</dbReference>
<dbReference type="Pfam" id="PF08727">
    <property type="entry name" value="P3A"/>
    <property type="match status" value="1"/>
</dbReference>
<dbReference type="Pfam" id="PF00680">
    <property type="entry name" value="RdRP_1"/>
    <property type="match status" value="1"/>
</dbReference>
<dbReference type="InterPro" id="IPR000605">
    <property type="entry name" value="Helicase_SF3_ssDNA/RNA_vir"/>
</dbReference>
<dbReference type="GO" id="GO:0005524">
    <property type="term" value="F:ATP binding"/>
    <property type="evidence" value="ECO:0007669"/>
    <property type="project" value="UniProtKB-KW"/>
</dbReference>
<dbReference type="PROSITE" id="PS50507">
    <property type="entry name" value="RDRP_SSRNA_POS"/>
    <property type="match status" value="1"/>
</dbReference>
<evidence type="ECO:0000256" key="5">
    <source>
        <dbReference type="ARBA" id="ARBA00022484"/>
    </source>
</evidence>
<keyword evidence="12" id="KW-1143">T=pseudo3 icosahedral capsid protein</keyword>
<evidence type="ECO:0000256" key="2">
    <source>
        <dbReference type="ARBA" id="ARBA00004328"/>
    </source>
</evidence>
<dbReference type="Gene3D" id="2.60.120.20">
    <property type="match status" value="3"/>
</dbReference>
<evidence type="ECO:0000256" key="17">
    <source>
        <dbReference type="ARBA" id="ARBA00022807"/>
    </source>
</evidence>
<keyword evidence="11" id="KW-0548">Nucleotidyltransferase</keyword>
<sequence length="2332" mass="257483">MAVKSVFERVVYELFLSKIGSCRAMIHVIGTKKLAHIVKVKTVKSSNQEPNETLTQCGVGFSKSDVGDRHELTSGGGNITMYNYYGAQYAQSHANPSLQMNPESFTKPITDLANLQNGPALKSPNIEEAGYSDRLMEITAGNSVITTQEGAQAVVGYGVWPDYNPGVGNAVDAESKPGPAVERFYTFDSVQWSKSSSGWFWRFPGCLSDMGMFGQNLHYHFLSRSGYAVHIQINASKFHQGCLLVVMVPECKMYSDLGRAKQNEGTLSTNRTELKNLPVAQLTLFPHQLVNLRTNNSATIIMPYTNSTPAENGLTHNPVTLLIVPIVQLNYNQGASSNIPITVSVAPMYASFSGLRNPVVRQGVPVFEVPGSGQFMTTLKNPGYPALPEFEETPCHNIPGEVHNLMEVAQVDTFMQLGSNNLNMAFDVSHQTSFNGLIKTIDLSLTSTAFAPTYLARLSKWYTHYRGSINITFIFAGSAMATGKFLIAYTPPGGDAPKTRKDAMLATHYIWDIGLQSSITVNIPFISQSQYRYNNIDGNVFSYDGYLTIFYQTNVIVPPDAPSTCSILGMMSASNDFAFRLATDNAYFQGIGEDLGKLVSGTVQTAMESVMAPAVSTTPSVPEHLSVHSGDAAALTAPETGASATVEAPMVLETRAVPYEYSRKETDVNIFMSRYAKFAEVDIKAGTSASAGGEYFVLDIKFSDTATTHQAIRAKYAMFTYLRMGFDIVTVVSPKGNAKPSGRQSTMQSPKFQLLYVPVGAPAPNSVTSDAWYVTTSPSIYFSVEGPPPCMRLPFVGMASTYATAHDGWPTFNRSPDSGYGDFPGNTLGKLAIRIVTDAVNSSSDESLYRVLFFARPTAIRAFIPRPIVSRKATVSVASHTTNRLICVDDPQANTLSIGDTPFGADSLVVAETTPGTEETLSNAGPGKRGKFQKKISSLPAVFKSLLTLTYLACDIEDKYTFHIFPLNPTQALLPAHLSFTPLSFGRYGCDMFDVVKYKIVRVDPEHDLTLIETDEPYFDCAIKLCNCTTGRMAVAVDNSEWAWWRPVTETTFSNKIKVNNPIEHDQYSLYRVGFPIQMGVCGSPLLCEHGFKGMASVSSEYFSYYTSISRVPWIMGEPEPMEQGPVAWAEGLAEQFGTAFGTGLSASLSGSVSAALQEITTRVKDDLGKKIISYIVKAICGCVIIVKAEDKASACAAVGVMLGVDLFMQSPFEWLQNKICSLLGMVYAIPQGVSDWIKEFNAACTAAKGLEWIGQKISEFIDWLRRLFKQEDKERTQFMNDLKDLPQLMVDIDKVSNNRGKYRTEDVRDMCERMARLKAGADVYGVERNQATSQIIKYYQKSVAIQQSLTPGRFEPVSMLIHGSPGCGKSLATEVIGRCLSDKLGCGRPYSLPPDPKHFDGYAQQPVILMDDIGQNPDGEDLKLFCQMVSTTEFVVPMAALEEKGMPFTSEFVLCSTNCSMLTPPTISEPAALARRFHLDLFAEVDKDYSTGGKLDANSALTKCNHPSVNFKHCCPFICGKAIRFKNMTTLKTYSLDDIVTSLLNERQRRMKCGDKLEALFQGPPTPHVPLQTIEEIQAAKHVVLTPMPSEVADLLRALPRQDIIDYCESKGWVVPAEHYVERTKADVSAWIKNLSYGLSILSSVLAVGGFIYMLYRIFASNQGPYDGGVKTEIKKPELRRKAVVQGPDTEFATKLLNQSLFDVITEKGSFTALGLYDNWLLLPKHAQPGPSLLMEGSRYAVLDSADLESSQGSLELTAVKIERPVKFRDIRKFFPERFVTEPECLLVINNKSFTRVTIPVGRCTAFGFLNLSCKPTYNTCTYPYPTRSGQCGGVVCKSGKIIAMHIGGDGVNGYGAILLRHMFNTLEQGQITEMKKTPYKPINVNSKSRLQPSVFYNTFSGTKQPAALHPKDPRLKVDLDTAMFSKHKGNVNIPIPEKMQVAVDHYVEQIRPILPPNLTEPMTLEEVVHGTQNLDALDLNTSAGYPYVLLGQKKKDLIGERGEPLTQLQEALALHGFDHPFITYLKDELRPIEKVHAGKTRLIECSSLNDTIRMKQTFGRLFQAFHANPGTVTGSAVGCDPDVDWSKFYAEMGGLPLIAFDYSNYDASLGSVMFSALRSFLRKLGYSEQDMVCIDHIENTTHLYKDKFYTVEGGMPSGCSGTSIFNSIINNIIIKTLCLEVYKGIDLDSLRIIAYGDDVVATYPFPLDASLLAEQGKNYGLTMTPPDKGSDFNETTWETVTFLKRKFVPDFQFPFLIHPTFPMSEIEESIRWTRAPAYTQEHITSLCYLAWHNGEDIYNKFVETIRTVPLGRALVLPSYSVLRTAWLDKF</sequence>
<dbReference type="Gene3D" id="6.10.20.20">
    <property type="entry name" value="Poliovirus 3A protein-like"/>
    <property type="match status" value="1"/>
</dbReference>
<dbReference type="SUPFAM" id="SSF88633">
    <property type="entry name" value="Positive stranded ssRNA viruses"/>
    <property type="match status" value="2"/>
</dbReference>
<keyword evidence="23" id="KW-1035">Host cytoplasm</keyword>
<dbReference type="CDD" id="cd00205">
    <property type="entry name" value="rhv_like"/>
    <property type="match status" value="3"/>
</dbReference>
<comment type="function">
    <text evidence="25">Forms an icosahedral capsid of pseudo T=3 symmetry with capsid proteins VP2 and VP3. The capsid is 300 Angstroms in diameter, composed of 60 copies of each capsid protein and enclosing the viral positive strand RNA genome.</text>
</comment>
<dbReference type="Gene3D" id="2.40.10.120">
    <property type="match status" value="1"/>
</dbReference>
<evidence type="ECO:0000256" key="25">
    <source>
        <dbReference type="ARBA" id="ARBA00045131"/>
    </source>
</evidence>
<dbReference type="GO" id="GO:0017111">
    <property type="term" value="F:ribonucleoside triphosphate phosphatase activity"/>
    <property type="evidence" value="ECO:0007669"/>
    <property type="project" value="InterPro"/>
</dbReference>
<dbReference type="InterPro" id="IPR027417">
    <property type="entry name" value="P-loop_NTPase"/>
</dbReference>
<evidence type="ECO:0000256" key="20">
    <source>
        <dbReference type="ARBA" id="ARBA00022870"/>
    </source>
</evidence>
<evidence type="ECO:0000256" key="14">
    <source>
        <dbReference type="ARBA" id="ARBA00022741"/>
    </source>
</evidence>
<evidence type="ECO:0000256" key="4">
    <source>
        <dbReference type="ARBA" id="ARBA00020107"/>
    </source>
</evidence>
<evidence type="ECO:0000256" key="23">
    <source>
        <dbReference type="ARBA" id="ARBA00023200"/>
    </source>
</evidence>
<keyword evidence="21" id="KW-0693">Viral RNA replication</keyword>
<dbReference type="GO" id="GO:0004197">
    <property type="term" value="F:cysteine-type endopeptidase activity"/>
    <property type="evidence" value="ECO:0007669"/>
    <property type="project" value="InterPro"/>
</dbReference>
<keyword evidence="10" id="KW-0808">Transferase</keyword>
<dbReference type="PROSITE" id="PS51218">
    <property type="entry name" value="SF3_HELICASE_2"/>
    <property type="match status" value="1"/>
</dbReference>
<dbReference type="InterPro" id="IPR014759">
    <property type="entry name" value="Helicase_SF3_ssRNA_vir"/>
</dbReference>
<evidence type="ECO:0000256" key="10">
    <source>
        <dbReference type="ARBA" id="ARBA00022679"/>
    </source>
</evidence>
<dbReference type="InterPro" id="IPR014838">
    <property type="entry name" value="P3A"/>
</dbReference>
<evidence type="ECO:0000256" key="12">
    <source>
        <dbReference type="ARBA" id="ARBA00022706"/>
    </source>
</evidence>
<evidence type="ECO:0000259" key="28">
    <source>
        <dbReference type="PROSITE" id="PS51874"/>
    </source>
</evidence>
<comment type="subcellular location">
    <subcellularLocation>
        <location evidence="1">Host cytoplasm</location>
    </subcellularLocation>
    <subcellularLocation>
        <location evidence="3">Host membrane</location>
    </subcellularLocation>
    <subcellularLocation>
        <location evidence="2">Virion</location>
    </subcellularLocation>
</comment>
<dbReference type="InterPro" id="IPR001205">
    <property type="entry name" value="RNA-dir_pol_C"/>
</dbReference>
<keyword evidence="9" id="KW-0645">Protease</keyword>
<dbReference type="SUPFAM" id="SSF56672">
    <property type="entry name" value="DNA/RNA polymerases"/>
    <property type="match status" value="1"/>
</dbReference>
<dbReference type="InterPro" id="IPR000199">
    <property type="entry name" value="Peptidase_C3A/C3B_picornavir"/>
</dbReference>